<evidence type="ECO:0000313" key="3">
    <source>
        <dbReference type="Ensembl" id="ENSCPVP00000015767.2"/>
    </source>
</evidence>
<dbReference type="AlphaFoldDB" id="A0A8C3N4N3"/>
<dbReference type="SUPFAM" id="SSF56219">
    <property type="entry name" value="DNase I-like"/>
    <property type="match status" value="1"/>
</dbReference>
<dbReference type="InterPro" id="IPR016202">
    <property type="entry name" value="DNase_I"/>
</dbReference>
<keyword evidence="4" id="KW-1185">Reference proteome</keyword>
<dbReference type="Proteomes" id="UP000694382">
    <property type="component" value="Chromosome 14"/>
</dbReference>
<reference evidence="3" key="1">
    <citation type="submission" date="2020-02" db="EMBL/GenBank/DDBJ databases">
        <authorList>
            <person name="Enbody D E."/>
            <person name="Pettersson E M."/>
        </authorList>
    </citation>
    <scope>NUCLEOTIDE SEQUENCE [LARGE SCALE GENOMIC DNA]</scope>
</reference>
<dbReference type="GO" id="GO:0003677">
    <property type="term" value="F:DNA binding"/>
    <property type="evidence" value="ECO:0007669"/>
    <property type="project" value="TreeGrafter"/>
</dbReference>
<evidence type="ECO:0000256" key="2">
    <source>
        <dbReference type="ARBA" id="ARBA00022801"/>
    </source>
</evidence>
<organism evidence="3 4">
    <name type="scientific">Geospiza parvula</name>
    <name type="common">Small tree-finch</name>
    <name type="synonym">Camarhynchus parvulus</name>
    <dbReference type="NCBI Taxonomy" id="87175"/>
    <lineage>
        <taxon>Eukaryota</taxon>
        <taxon>Metazoa</taxon>
        <taxon>Chordata</taxon>
        <taxon>Craniata</taxon>
        <taxon>Vertebrata</taxon>
        <taxon>Euteleostomi</taxon>
        <taxon>Archelosauria</taxon>
        <taxon>Archosauria</taxon>
        <taxon>Dinosauria</taxon>
        <taxon>Saurischia</taxon>
        <taxon>Theropoda</taxon>
        <taxon>Coelurosauria</taxon>
        <taxon>Aves</taxon>
        <taxon>Neognathae</taxon>
        <taxon>Neoaves</taxon>
        <taxon>Telluraves</taxon>
        <taxon>Australaves</taxon>
        <taxon>Passeriformes</taxon>
        <taxon>Thraupidae</taxon>
        <taxon>Camarhynchus</taxon>
    </lineage>
</organism>
<name>A0A8C3N4N3_GEOPR</name>
<proteinExistence type="predicted"/>
<accession>A0A8C3N4N3</accession>
<evidence type="ECO:0000256" key="1">
    <source>
        <dbReference type="ARBA" id="ARBA00022722"/>
    </source>
</evidence>
<dbReference type="Ensembl" id="ENSCPVT00000016464.2">
    <property type="protein sequence ID" value="ENSCPVP00000015767.2"/>
    <property type="gene ID" value="ENSCPVG00000017472.1"/>
</dbReference>
<protein>
    <submittedName>
        <fullName evidence="3">Uncharacterized protein</fullName>
    </submittedName>
</protein>
<dbReference type="PANTHER" id="PTHR11371">
    <property type="entry name" value="DEOXYRIBONUCLEASE"/>
    <property type="match status" value="1"/>
</dbReference>
<accession>A0A8U8AZ32</accession>
<dbReference type="Gene3D" id="3.60.10.10">
    <property type="entry name" value="Endonuclease/exonuclease/phosphatase"/>
    <property type="match status" value="1"/>
</dbReference>
<keyword evidence="1" id="KW-0540">Nuclease</keyword>
<evidence type="ECO:0000313" key="4">
    <source>
        <dbReference type="Proteomes" id="UP000694382"/>
    </source>
</evidence>
<dbReference type="GO" id="GO:0005634">
    <property type="term" value="C:nucleus"/>
    <property type="evidence" value="ECO:0007669"/>
    <property type="project" value="TreeGrafter"/>
</dbReference>
<dbReference type="GO" id="GO:0006308">
    <property type="term" value="P:DNA catabolic process"/>
    <property type="evidence" value="ECO:0007669"/>
    <property type="project" value="InterPro"/>
</dbReference>
<reference evidence="3" key="2">
    <citation type="submission" date="2025-08" db="UniProtKB">
        <authorList>
            <consortium name="Ensembl"/>
        </authorList>
    </citation>
    <scope>IDENTIFICATION</scope>
</reference>
<keyword evidence="2" id="KW-0378">Hydrolase</keyword>
<dbReference type="SMART" id="SM00476">
    <property type="entry name" value="DNaseIc"/>
    <property type="match status" value="1"/>
</dbReference>
<dbReference type="InterPro" id="IPR036691">
    <property type="entry name" value="Endo/exonu/phosph_ase_sf"/>
</dbReference>
<reference evidence="3" key="3">
    <citation type="submission" date="2025-09" db="UniProtKB">
        <authorList>
            <consortium name="Ensembl"/>
        </authorList>
    </citation>
    <scope>IDENTIFICATION</scope>
</reference>
<dbReference type="PANTHER" id="PTHR11371:SF29">
    <property type="entry name" value="DEOXYRIBONUCLEASE-1-LIKE 2"/>
    <property type="match status" value="1"/>
</dbReference>
<dbReference type="GO" id="GO:0004530">
    <property type="term" value="F:deoxyribonuclease I activity"/>
    <property type="evidence" value="ECO:0007669"/>
    <property type="project" value="TreeGrafter"/>
</dbReference>
<sequence>MGTVTLELSLLAVALLLCPATAVLRVGAFNIQAFGDTKMSNKEVVLRRYDVVLVQEVRDSDLSAVTELMEQLNRYNRGWDWHGSTSRQSQAA</sequence>